<feature type="compositionally biased region" description="Basic and acidic residues" evidence="2">
    <location>
        <begin position="524"/>
        <end position="544"/>
    </location>
</feature>
<dbReference type="RefSeq" id="XP_022314326.1">
    <property type="nucleotide sequence ID" value="XM_022458618.1"/>
</dbReference>
<feature type="compositionally biased region" description="Acidic residues" evidence="2">
    <location>
        <begin position="784"/>
        <end position="793"/>
    </location>
</feature>
<evidence type="ECO:0000313" key="3">
    <source>
        <dbReference type="Proteomes" id="UP000694844"/>
    </source>
</evidence>
<feature type="compositionally biased region" description="Low complexity" evidence="2">
    <location>
        <begin position="751"/>
        <end position="760"/>
    </location>
</feature>
<sequence length="793" mass="92270">MPKKPLRYNSDDYESDPDLHTVTTLISRNTAPVKTKKKEGNNKKKKDKTKKTNKVTPRNRAQSAPPSRSGRTGHDLWMSAVKQRETASLTHRHPESPRHKSTTEYWVDTLRRTGTGITTQSTGGVGTTNTFTGLKRPNEAAMAYLSTSSYMRQMMGTEKTKKYGDPTAKPPSGTPAYRSQEEYYEQVLELKKQIKSLNQEISVLRAKARRTEEDNIKKEKEIEGLLDPTKNEEMRRTMGEKRPESGAVIQSLKQKILKLENQIRDKESNYAKLHAELKTTKVEEMKVQLEMCYQEIVRLQNLKDTEITTHARTPSKENSAKIRALNETILRINKQNEELQMENKALREDLNREIEGKDRKFAGDYEDMNKKQLLTVIHNLEKKMDKLKKSAGDSDSLLSVDSRVEKKRRPNSATAANKIELVGSVEDRLDQLDKRETELLDELEKSKKHVRRLKEEKTENRQKMEEYEKLIKDLQSEIDYLNDRQGKGTPRRGVTPRAVTPRQPSPRNSRPPSGRKHSMDSTSSEDRRRRRREQEQEEKVENFTKNRAAKKLQKEWKTHRQGRREQEEFNELANKHRETVAARRIQREWRSHRQHQDEVESKVNQVKTNHAARVIQTKWKKHREEAEKKKEEDNINEKVENFRRNHAAKTIQNRWTVHKYQKHEEEVDEAAELIGSALRGHSTRKGRVKRYMSNYDDYEDEDESEGYIDAVDLIQSSVKAHHTRKNKLKHYRDDDSSSVKNMLPNGKRSSRPSSAMSRTSFGSKRGSGNGERPGSRGSHRANESYDDDDDIQF</sequence>
<keyword evidence="1" id="KW-0175">Coiled coil</keyword>
<feature type="coiled-coil region" evidence="1">
    <location>
        <begin position="180"/>
        <end position="221"/>
    </location>
</feature>
<dbReference type="KEGG" id="cvn:111118910"/>
<feature type="region of interest" description="Disordered" evidence="2">
    <location>
        <begin position="387"/>
        <end position="412"/>
    </location>
</feature>
<proteinExistence type="predicted"/>
<feature type="region of interest" description="Disordered" evidence="2">
    <location>
        <begin position="481"/>
        <end position="572"/>
    </location>
</feature>
<feature type="compositionally biased region" description="Polar residues" evidence="2">
    <location>
        <begin position="21"/>
        <end position="32"/>
    </location>
</feature>
<feature type="compositionally biased region" description="Basic residues" evidence="2">
    <location>
        <begin position="43"/>
        <end position="53"/>
    </location>
</feature>
<dbReference type="GeneID" id="111118910"/>
<evidence type="ECO:0000256" key="1">
    <source>
        <dbReference type="SAM" id="Coils"/>
    </source>
</evidence>
<feature type="compositionally biased region" description="Basic and acidic residues" evidence="2">
    <location>
        <begin position="92"/>
        <end position="101"/>
    </location>
</feature>
<organism evidence="3 4">
    <name type="scientific">Crassostrea virginica</name>
    <name type="common">Eastern oyster</name>
    <dbReference type="NCBI Taxonomy" id="6565"/>
    <lineage>
        <taxon>Eukaryota</taxon>
        <taxon>Metazoa</taxon>
        <taxon>Spiralia</taxon>
        <taxon>Lophotrochozoa</taxon>
        <taxon>Mollusca</taxon>
        <taxon>Bivalvia</taxon>
        <taxon>Autobranchia</taxon>
        <taxon>Pteriomorphia</taxon>
        <taxon>Ostreida</taxon>
        <taxon>Ostreoidea</taxon>
        <taxon>Ostreidae</taxon>
        <taxon>Crassostrea</taxon>
    </lineage>
</organism>
<name>A0A8B8CIP5_CRAVI</name>
<dbReference type="Proteomes" id="UP000694844">
    <property type="component" value="Chromosome 2"/>
</dbReference>
<reference evidence="4" key="1">
    <citation type="submission" date="2025-08" db="UniProtKB">
        <authorList>
            <consortium name="RefSeq"/>
        </authorList>
    </citation>
    <scope>IDENTIFICATION</scope>
    <source>
        <tissue evidence="4">Whole sample</tissue>
    </source>
</reference>
<feature type="region of interest" description="Disordered" evidence="2">
    <location>
        <begin position="589"/>
        <end position="608"/>
    </location>
</feature>
<evidence type="ECO:0000313" key="4">
    <source>
        <dbReference type="RefSeq" id="XP_022314326.1"/>
    </source>
</evidence>
<accession>A0A8B8CIP5</accession>
<feature type="region of interest" description="Disordered" evidence="2">
    <location>
        <begin position="719"/>
        <end position="793"/>
    </location>
</feature>
<feature type="compositionally biased region" description="Basic residues" evidence="2">
    <location>
        <begin position="719"/>
        <end position="730"/>
    </location>
</feature>
<feature type="region of interest" description="Disordered" evidence="2">
    <location>
        <begin position="1"/>
        <end position="101"/>
    </location>
</feature>
<feature type="compositionally biased region" description="Basic and acidic residues" evidence="2">
    <location>
        <begin position="552"/>
        <end position="572"/>
    </location>
</feature>
<dbReference type="AlphaFoldDB" id="A0A8B8CIP5"/>
<dbReference type="OrthoDB" id="2136082at2759"/>
<feature type="compositionally biased region" description="Polar residues" evidence="2">
    <location>
        <begin position="55"/>
        <end position="70"/>
    </location>
</feature>
<protein>
    <submittedName>
        <fullName evidence="4">IQ domain-containing protein E-like isoform X1</fullName>
    </submittedName>
</protein>
<evidence type="ECO:0000256" key="2">
    <source>
        <dbReference type="SAM" id="MobiDB-lite"/>
    </source>
</evidence>
<gene>
    <name evidence="4" type="primary">LOC111118910</name>
</gene>
<keyword evidence="3" id="KW-1185">Reference proteome</keyword>
<feature type="compositionally biased region" description="Basic and acidic residues" evidence="2">
    <location>
        <begin position="589"/>
        <end position="601"/>
    </location>
</feature>
<feature type="compositionally biased region" description="Low complexity" evidence="2">
    <location>
        <begin position="501"/>
        <end position="512"/>
    </location>
</feature>